<feature type="transmembrane region" description="Helical" evidence="1">
    <location>
        <begin position="52"/>
        <end position="72"/>
    </location>
</feature>
<keyword evidence="3" id="KW-1185">Reference proteome</keyword>
<evidence type="ECO:0000256" key="1">
    <source>
        <dbReference type="SAM" id="Phobius"/>
    </source>
</evidence>
<feature type="transmembrane region" description="Helical" evidence="1">
    <location>
        <begin position="84"/>
        <end position="107"/>
    </location>
</feature>
<proteinExistence type="predicted"/>
<dbReference type="AlphaFoldDB" id="A0A4Z0QD98"/>
<accession>A0A4Z0QD98</accession>
<feature type="transmembrane region" description="Helical" evidence="1">
    <location>
        <begin position="142"/>
        <end position="161"/>
    </location>
</feature>
<dbReference type="OrthoDB" id="772592at2"/>
<dbReference type="InterPro" id="IPR013901">
    <property type="entry name" value="Anthrone_oxy"/>
</dbReference>
<sequence length="169" mass="18033">MPLKPMILALATTTTGLVTGVFYGFSVAINPALARLPDRDYITTMQIINKVIQNPLFAGSFVGAPLLLPWATALHMRRLYSRRVVLLGAATMVYTVGSLGVTLAVNIPLNEQLAAFPTARATPAETAAARTAFATPWNRWHLVRTLASTAAFLLTIGACLCPPSAPRAT</sequence>
<gene>
    <name evidence="2" type="ORF">E5K02_15225</name>
</gene>
<organism evidence="2 3">
    <name type="scientific">Hymenobacter metallicola</name>
    <dbReference type="NCBI Taxonomy" id="2563114"/>
    <lineage>
        <taxon>Bacteria</taxon>
        <taxon>Pseudomonadati</taxon>
        <taxon>Bacteroidota</taxon>
        <taxon>Cytophagia</taxon>
        <taxon>Cytophagales</taxon>
        <taxon>Hymenobacteraceae</taxon>
        <taxon>Hymenobacter</taxon>
    </lineage>
</organism>
<reference evidence="2 3" key="1">
    <citation type="submission" date="2019-04" db="EMBL/GenBank/DDBJ databases">
        <authorList>
            <person name="Feng G."/>
            <person name="Zhang J."/>
            <person name="Zhu H."/>
        </authorList>
    </citation>
    <scope>NUCLEOTIDE SEQUENCE [LARGE SCALE GENOMIC DNA]</scope>
    <source>
        <strain evidence="2 3">9PBR-1</strain>
    </source>
</reference>
<evidence type="ECO:0000313" key="2">
    <source>
        <dbReference type="EMBL" id="TGE27715.1"/>
    </source>
</evidence>
<dbReference type="Proteomes" id="UP000298471">
    <property type="component" value="Unassembled WGS sequence"/>
</dbReference>
<keyword evidence="1" id="KW-1133">Transmembrane helix</keyword>
<dbReference type="RefSeq" id="WP_135395938.1">
    <property type="nucleotide sequence ID" value="NZ_SRMB01000002.1"/>
</dbReference>
<protein>
    <submittedName>
        <fullName evidence="2">DUF1772 domain-containing protein</fullName>
    </submittedName>
</protein>
<dbReference type="EMBL" id="SRMB01000002">
    <property type="protein sequence ID" value="TGE27715.1"/>
    <property type="molecule type" value="Genomic_DNA"/>
</dbReference>
<feature type="transmembrane region" description="Helical" evidence="1">
    <location>
        <begin position="7"/>
        <end position="32"/>
    </location>
</feature>
<dbReference type="Pfam" id="PF08592">
    <property type="entry name" value="Anthrone_oxy"/>
    <property type="match status" value="1"/>
</dbReference>
<keyword evidence="1" id="KW-0812">Transmembrane</keyword>
<evidence type="ECO:0000313" key="3">
    <source>
        <dbReference type="Proteomes" id="UP000298471"/>
    </source>
</evidence>
<comment type="caution">
    <text evidence="2">The sequence shown here is derived from an EMBL/GenBank/DDBJ whole genome shotgun (WGS) entry which is preliminary data.</text>
</comment>
<keyword evidence="1" id="KW-0472">Membrane</keyword>
<name>A0A4Z0QD98_9BACT</name>